<dbReference type="InterPro" id="IPR000620">
    <property type="entry name" value="EamA_dom"/>
</dbReference>
<feature type="transmembrane region" description="Helical" evidence="8">
    <location>
        <begin position="141"/>
        <end position="158"/>
    </location>
</feature>
<keyword evidence="7 8" id="KW-0472">Membrane</keyword>
<feature type="transmembrane region" description="Helical" evidence="8">
    <location>
        <begin position="42"/>
        <end position="60"/>
    </location>
</feature>
<keyword evidence="3" id="KW-0813">Transport</keyword>
<reference evidence="10 12" key="1">
    <citation type="submission" date="2020-05" db="EMBL/GenBank/DDBJ databases">
        <title>Characterization of novel class B3 metallo-beta-lactamase from novel Pseudomonas species.</title>
        <authorList>
            <person name="Yamada K."/>
            <person name="Aoki K."/>
            <person name="Ishii Y."/>
        </authorList>
    </citation>
    <scope>NUCLEOTIDE SEQUENCE [LARGE SCALE GENOMIC DNA]</scope>
    <source>
        <strain evidence="10 12">TUM18999</strain>
        <strain evidence="11 13">TUM20286</strain>
    </source>
</reference>
<evidence type="ECO:0000259" key="9">
    <source>
        <dbReference type="Pfam" id="PF00892"/>
    </source>
</evidence>
<name>A0A6J4E0S5_9PSED</name>
<dbReference type="AlphaFoldDB" id="A0A6J4E0S5"/>
<evidence type="ECO:0000256" key="6">
    <source>
        <dbReference type="ARBA" id="ARBA00022989"/>
    </source>
</evidence>
<organism evidence="10 12">
    <name type="scientific">Pseudomonas tohonis</name>
    <dbReference type="NCBI Taxonomy" id="2725477"/>
    <lineage>
        <taxon>Bacteria</taxon>
        <taxon>Pseudomonadati</taxon>
        <taxon>Pseudomonadota</taxon>
        <taxon>Gammaproteobacteria</taxon>
        <taxon>Pseudomonadales</taxon>
        <taxon>Pseudomonadaceae</taxon>
        <taxon>Pseudomonas</taxon>
    </lineage>
</organism>
<evidence type="ECO:0000256" key="5">
    <source>
        <dbReference type="ARBA" id="ARBA00022692"/>
    </source>
</evidence>
<proteinExistence type="inferred from homology"/>
<comment type="similarity">
    <text evidence="2">Belongs to the EamA transporter family.</text>
</comment>
<evidence type="ECO:0000256" key="8">
    <source>
        <dbReference type="SAM" id="Phobius"/>
    </source>
</evidence>
<feature type="domain" description="EamA" evidence="9">
    <location>
        <begin position="41"/>
        <end position="178"/>
    </location>
</feature>
<evidence type="ECO:0000256" key="2">
    <source>
        <dbReference type="ARBA" id="ARBA00007362"/>
    </source>
</evidence>
<dbReference type="NCBIfam" id="TIGR00688">
    <property type="entry name" value="rarD"/>
    <property type="match status" value="1"/>
</dbReference>
<feature type="transmembrane region" description="Helical" evidence="8">
    <location>
        <begin position="216"/>
        <end position="234"/>
    </location>
</feature>
<feature type="transmembrane region" description="Helical" evidence="8">
    <location>
        <begin position="187"/>
        <end position="204"/>
    </location>
</feature>
<evidence type="ECO:0000256" key="1">
    <source>
        <dbReference type="ARBA" id="ARBA00004651"/>
    </source>
</evidence>
<dbReference type="GO" id="GO:0005886">
    <property type="term" value="C:plasma membrane"/>
    <property type="evidence" value="ECO:0007669"/>
    <property type="project" value="UniProtKB-SubCell"/>
</dbReference>
<keyword evidence="13" id="KW-1185">Reference proteome</keyword>
<feature type="transmembrane region" description="Helical" evidence="8">
    <location>
        <begin position="165"/>
        <end position="181"/>
    </location>
</feature>
<keyword evidence="5 8" id="KW-0812">Transmembrane</keyword>
<evidence type="ECO:0000256" key="3">
    <source>
        <dbReference type="ARBA" id="ARBA00022448"/>
    </source>
</evidence>
<dbReference type="KEGG" id="ptw:TUM18999_15530"/>
<evidence type="ECO:0000256" key="7">
    <source>
        <dbReference type="ARBA" id="ARBA00023136"/>
    </source>
</evidence>
<gene>
    <name evidence="10" type="primary">rarD</name>
    <name evidence="10" type="ORF">TUM18999_15530</name>
    <name evidence="11" type="ORF">TUM20286_11580</name>
</gene>
<feature type="transmembrane region" description="Helical" evidence="8">
    <location>
        <begin position="302"/>
        <end position="322"/>
    </location>
</feature>
<dbReference type="Pfam" id="PF00892">
    <property type="entry name" value="EamA"/>
    <property type="match status" value="1"/>
</dbReference>
<evidence type="ECO:0000313" key="13">
    <source>
        <dbReference type="Proteomes" id="UP001054892"/>
    </source>
</evidence>
<evidence type="ECO:0000313" key="10">
    <source>
        <dbReference type="EMBL" id="BCG23362.1"/>
    </source>
</evidence>
<feature type="transmembrane region" description="Helical" evidence="8">
    <location>
        <begin position="273"/>
        <end position="296"/>
    </location>
</feature>
<dbReference type="EMBL" id="BQKM01000002">
    <property type="protein sequence ID" value="GJN51406.1"/>
    <property type="molecule type" value="Genomic_DNA"/>
</dbReference>
<sequence length="339" mass="37830">MGKLSLLAMSGYFRRLLSEACHVFFVVHPLRRGVPVRLSGRGVALSLTASVLFALMPGYVRELAPLDGVQIFAQRVLWSIPAVLLLVALMGQWAVLREVLVRLRREPLLLAALPLAALLIGLQWGLFLWAPLEGRMLEVSLGYFLLPLVMVLCGRLFYNERLRPLQLLAVLCAVAGVLHELWMTRAFSWLTLVTALGYPPYFMLRRWMRLDALSGFILEMAMLAPLAAWLIIAHGPEGAFFQAPQLWWLIPGLGLLGTLAFAAMMASSRLLPLGLFGILSYVEPVLLFAVAVAFLGEAFDPAQFWTYLPIWLAVLLIGWDSAQLLRKQARQERANRALS</sequence>
<protein>
    <submittedName>
        <fullName evidence="10">Chloramphenicol-sensitive protein RarD</fullName>
    </submittedName>
</protein>
<dbReference type="InterPro" id="IPR004626">
    <property type="entry name" value="RarD"/>
</dbReference>
<feature type="transmembrane region" description="Helical" evidence="8">
    <location>
        <begin position="108"/>
        <end position="129"/>
    </location>
</feature>
<feature type="transmembrane region" description="Helical" evidence="8">
    <location>
        <begin position="72"/>
        <end position="96"/>
    </location>
</feature>
<keyword evidence="4" id="KW-1003">Cell membrane</keyword>
<dbReference type="InterPro" id="IPR037185">
    <property type="entry name" value="EmrE-like"/>
</dbReference>
<accession>A0A6J4E0S5</accession>
<evidence type="ECO:0000256" key="4">
    <source>
        <dbReference type="ARBA" id="ARBA00022475"/>
    </source>
</evidence>
<dbReference type="SUPFAM" id="SSF103481">
    <property type="entry name" value="Multidrug resistance efflux transporter EmrE"/>
    <property type="match status" value="2"/>
</dbReference>
<comment type="subcellular location">
    <subcellularLocation>
        <location evidence="1">Cell membrane</location>
        <topology evidence="1">Multi-pass membrane protein</topology>
    </subcellularLocation>
</comment>
<evidence type="ECO:0000313" key="11">
    <source>
        <dbReference type="EMBL" id="GJN51406.1"/>
    </source>
</evidence>
<dbReference type="Proteomes" id="UP001054892">
    <property type="component" value="Unassembled WGS sequence"/>
</dbReference>
<dbReference type="Proteomes" id="UP000509383">
    <property type="component" value="Chromosome"/>
</dbReference>
<evidence type="ECO:0000313" key="12">
    <source>
        <dbReference type="Proteomes" id="UP000509383"/>
    </source>
</evidence>
<dbReference type="EMBL" id="AP023189">
    <property type="protein sequence ID" value="BCG23362.1"/>
    <property type="molecule type" value="Genomic_DNA"/>
</dbReference>
<feature type="transmembrane region" description="Helical" evidence="8">
    <location>
        <begin position="246"/>
        <end position="266"/>
    </location>
</feature>
<keyword evidence="6 8" id="KW-1133">Transmembrane helix</keyword>